<dbReference type="EMBL" id="CAJPWZ010002883">
    <property type="protein sequence ID" value="CAG2246808.1"/>
    <property type="molecule type" value="Genomic_DNA"/>
</dbReference>
<reference evidence="1" key="1">
    <citation type="submission" date="2021-03" db="EMBL/GenBank/DDBJ databases">
        <authorList>
            <person name="Bekaert M."/>
        </authorList>
    </citation>
    <scope>NUCLEOTIDE SEQUENCE</scope>
</reference>
<accession>A0A8S3UVP8</accession>
<evidence type="ECO:0000313" key="1">
    <source>
        <dbReference type="EMBL" id="CAG2246808.1"/>
    </source>
</evidence>
<evidence type="ECO:0000313" key="2">
    <source>
        <dbReference type="Proteomes" id="UP000683360"/>
    </source>
</evidence>
<comment type="caution">
    <text evidence="1">The sequence shown here is derived from an EMBL/GenBank/DDBJ whole genome shotgun (WGS) entry which is preliminary data.</text>
</comment>
<dbReference type="AlphaFoldDB" id="A0A8S3UVP8"/>
<name>A0A8S3UVP8_MYTED</name>
<protein>
    <submittedName>
        <fullName evidence="1">Uncharacterized protein</fullName>
    </submittedName>
</protein>
<gene>
    <name evidence="1" type="ORF">MEDL_58773</name>
</gene>
<sequence>MASLASEATGGEYQQRLDVIQSITDFWSHGKKCMVLEVLESDSVESTSSSGNEHEQTDVHVNEDIEDINDDINRLNYSFARRRTKYTSTRRTRYTSTRRTPPGFQMLWIACFAHITATKYQETWKVKIKKRGRSKGLIQSVIGLPKKRIRKSNCLPFHKKSSKDIGFLILEWFVGSDLAKNNNI</sequence>
<keyword evidence="2" id="KW-1185">Reference proteome</keyword>
<organism evidence="1 2">
    <name type="scientific">Mytilus edulis</name>
    <name type="common">Blue mussel</name>
    <dbReference type="NCBI Taxonomy" id="6550"/>
    <lineage>
        <taxon>Eukaryota</taxon>
        <taxon>Metazoa</taxon>
        <taxon>Spiralia</taxon>
        <taxon>Lophotrochozoa</taxon>
        <taxon>Mollusca</taxon>
        <taxon>Bivalvia</taxon>
        <taxon>Autobranchia</taxon>
        <taxon>Pteriomorphia</taxon>
        <taxon>Mytilida</taxon>
        <taxon>Mytiloidea</taxon>
        <taxon>Mytilidae</taxon>
        <taxon>Mytilinae</taxon>
        <taxon>Mytilus</taxon>
    </lineage>
</organism>
<dbReference type="Proteomes" id="UP000683360">
    <property type="component" value="Unassembled WGS sequence"/>
</dbReference>
<proteinExistence type="predicted"/>